<dbReference type="GO" id="GO:0051225">
    <property type="term" value="P:spindle assembly"/>
    <property type="evidence" value="ECO:0007669"/>
    <property type="project" value="InterPro"/>
</dbReference>
<sequence length="85" mass="9833">QARIALERRKFLKNANIAVQRQTTWSNLAHEMTAEFRSLCAEEAYLQQELEKLQDMRNKAKLEGELWDERISSSSGQNSHLVSKA</sequence>
<dbReference type="InterPro" id="IPR026797">
    <property type="entry name" value="HAUS_6"/>
</dbReference>
<dbReference type="EnsemblPlants" id="AET5Gv20282500.22">
    <property type="protein sequence ID" value="AET5Gv20282500.22"/>
    <property type="gene ID" value="AET5Gv20282500"/>
</dbReference>
<name>A0A453K495_AEGTS</name>
<dbReference type="PANTHER" id="PTHR16151:SF2">
    <property type="entry name" value="HAUS AUGMIN-LIKE COMPLEX SUBUNIT 6"/>
    <property type="match status" value="1"/>
</dbReference>
<evidence type="ECO:0000313" key="2">
    <source>
        <dbReference type="EnsemblPlants" id="AET5Gv20282500.22"/>
    </source>
</evidence>
<accession>A0A453K495</accession>
<dbReference type="GO" id="GO:1990498">
    <property type="term" value="C:mitotic spindle microtubule"/>
    <property type="evidence" value="ECO:0007669"/>
    <property type="project" value="TreeGrafter"/>
</dbReference>
<dbReference type="GO" id="GO:0070652">
    <property type="term" value="C:HAUS complex"/>
    <property type="evidence" value="ECO:0007669"/>
    <property type="project" value="InterPro"/>
</dbReference>
<reference evidence="2" key="4">
    <citation type="submission" date="2019-03" db="UniProtKB">
        <authorList>
            <consortium name="EnsemblPlants"/>
        </authorList>
    </citation>
    <scope>IDENTIFICATION</scope>
</reference>
<reference evidence="3" key="2">
    <citation type="journal article" date="2017" name="Nat. Plants">
        <title>The Aegilops tauschii genome reveals multiple impacts of transposons.</title>
        <authorList>
            <person name="Zhao G."/>
            <person name="Zou C."/>
            <person name="Li K."/>
            <person name="Wang K."/>
            <person name="Li T."/>
            <person name="Gao L."/>
            <person name="Zhang X."/>
            <person name="Wang H."/>
            <person name="Yang Z."/>
            <person name="Liu X."/>
            <person name="Jiang W."/>
            <person name="Mao L."/>
            <person name="Kong X."/>
            <person name="Jiao Y."/>
            <person name="Jia J."/>
        </authorList>
    </citation>
    <scope>NUCLEOTIDE SEQUENCE [LARGE SCALE GENOMIC DNA]</scope>
    <source>
        <strain evidence="3">cv. AL8/78</strain>
    </source>
</reference>
<dbReference type="Pfam" id="PF14661">
    <property type="entry name" value="HAUS6_N"/>
    <property type="match status" value="1"/>
</dbReference>
<reference evidence="2" key="5">
    <citation type="journal article" date="2021" name="G3 (Bethesda)">
        <title>Aegilops tauschii genome assembly Aet v5.0 features greater sequence contiguity and improved annotation.</title>
        <authorList>
            <person name="Wang L."/>
            <person name="Zhu T."/>
            <person name="Rodriguez J.C."/>
            <person name="Deal K.R."/>
            <person name="Dubcovsky J."/>
            <person name="McGuire P.E."/>
            <person name="Lux T."/>
            <person name="Spannagl M."/>
            <person name="Mayer K.F.X."/>
            <person name="Baldrich P."/>
            <person name="Meyers B.C."/>
            <person name="Huo N."/>
            <person name="Gu Y.Q."/>
            <person name="Zhou H."/>
            <person name="Devos K.M."/>
            <person name="Bennetzen J.L."/>
            <person name="Unver T."/>
            <person name="Budak H."/>
            <person name="Gulick P.J."/>
            <person name="Galiba G."/>
            <person name="Kalapos B."/>
            <person name="Nelson D.R."/>
            <person name="Li P."/>
            <person name="You F.M."/>
            <person name="Luo M.C."/>
            <person name="Dvorak J."/>
        </authorList>
    </citation>
    <scope>NUCLEOTIDE SEQUENCE [LARGE SCALE GENOMIC DNA]</scope>
    <source>
        <strain evidence="2">cv. AL8/78</strain>
    </source>
</reference>
<feature type="domain" description="HAUS augmin-like complex subunit 6 N-terminal" evidence="1">
    <location>
        <begin position="2"/>
        <end position="69"/>
    </location>
</feature>
<proteinExistence type="predicted"/>
<reference evidence="2" key="3">
    <citation type="journal article" date="2017" name="Nature">
        <title>Genome sequence of the progenitor of the wheat D genome Aegilops tauschii.</title>
        <authorList>
            <person name="Luo M.C."/>
            <person name="Gu Y.Q."/>
            <person name="Puiu D."/>
            <person name="Wang H."/>
            <person name="Twardziok S.O."/>
            <person name="Deal K.R."/>
            <person name="Huo N."/>
            <person name="Zhu T."/>
            <person name="Wang L."/>
            <person name="Wang Y."/>
            <person name="McGuire P.E."/>
            <person name="Liu S."/>
            <person name="Long H."/>
            <person name="Ramasamy R.K."/>
            <person name="Rodriguez J.C."/>
            <person name="Van S.L."/>
            <person name="Yuan L."/>
            <person name="Wang Z."/>
            <person name="Xia Z."/>
            <person name="Xiao L."/>
            <person name="Anderson O.D."/>
            <person name="Ouyang S."/>
            <person name="Liang Y."/>
            <person name="Zimin A.V."/>
            <person name="Pertea G."/>
            <person name="Qi P."/>
            <person name="Bennetzen J.L."/>
            <person name="Dai X."/>
            <person name="Dawson M.W."/>
            <person name="Muller H.G."/>
            <person name="Kugler K."/>
            <person name="Rivarola-Duarte L."/>
            <person name="Spannagl M."/>
            <person name="Mayer K.F.X."/>
            <person name="Lu F.H."/>
            <person name="Bevan M.W."/>
            <person name="Leroy P."/>
            <person name="Li P."/>
            <person name="You F.M."/>
            <person name="Sun Q."/>
            <person name="Liu Z."/>
            <person name="Lyons E."/>
            <person name="Wicker T."/>
            <person name="Salzberg S.L."/>
            <person name="Devos K.M."/>
            <person name="Dvorak J."/>
        </authorList>
    </citation>
    <scope>NUCLEOTIDE SEQUENCE [LARGE SCALE GENOMIC DNA]</scope>
    <source>
        <strain evidence="2">cv. AL8/78</strain>
    </source>
</reference>
<dbReference type="Proteomes" id="UP000015105">
    <property type="component" value="Chromosome 5D"/>
</dbReference>
<evidence type="ECO:0000259" key="1">
    <source>
        <dbReference type="Pfam" id="PF14661"/>
    </source>
</evidence>
<dbReference type="PANTHER" id="PTHR16151">
    <property type="entry name" value="HAUS AUGMIN-LIKE COMPLEX SUBUNIT 6"/>
    <property type="match status" value="1"/>
</dbReference>
<dbReference type="Gramene" id="AET5Gv20282500.22">
    <property type="protein sequence ID" value="AET5Gv20282500.22"/>
    <property type="gene ID" value="AET5Gv20282500"/>
</dbReference>
<dbReference type="GO" id="GO:0008017">
    <property type="term" value="F:microtubule binding"/>
    <property type="evidence" value="ECO:0007669"/>
    <property type="project" value="TreeGrafter"/>
</dbReference>
<keyword evidence="3" id="KW-1185">Reference proteome</keyword>
<organism evidence="2 3">
    <name type="scientific">Aegilops tauschii subsp. strangulata</name>
    <name type="common">Goatgrass</name>
    <dbReference type="NCBI Taxonomy" id="200361"/>
    <lineage>
        <taxon>Eukaryota</taxon>
        <taxon>Viridiplantae</taxon>
        <taxon>Streptophyta</taxon>
        <taxon>Embryophyta</taxon>
        <taxon>Tracheophyta</taxon>
        <taxon>Spermatophyta</taxon>
        <taxon>Magnoliopsida</taxon>
        <taxon>Liliopsida</taxon>
        <taxon>Poales</taxon>
        <taxon>Poaceae</taxon>
        <taxon>BOP clade</taxon>
        <taxon>Pooideae</taxon>
        <taxon>Triticodae</taxon>
        <taxon>Triticeae</taxon>
        <taxon>Triticinae</taxon>
        <taxon>Aegilops</taxon>
    </lineage>
</organism>
<dbReference type="InterPro" id="IPR028163">
    <property type="entry name" value="HAUS_6_N"/>
</dbReference>
<protein>
    <recommendedName>
        <fullName evidence="1">HAUS augmin-like complex subunit 6 N-terminal domain-containing protein</fullName>
    </recommendedName>
</protein>
<dbReference type="AlphaFoldDB" id="A0A453K495"/>
<reference evidence="3" key="1">
    <citation type="journal article" date="2014" name="Science">
        <title>Ancient hybridizations among the ancestral genomes of bread wheat.</title>
        <authorList>
            <consortium name="International Wheat Genome Sequencing Consortium,"/>
            <person name="Marcussen T."/>
            <person name="Sandve S.R."/>
            <person name="Heier L."/>
            <person name="Spannagl M."/>
            <person name="Pfeifer M."/>
            <person name="Jakobsen K.S."/>
            <person name="Wulff B.B."/>
            <person name="Steuernagel B."/>
            <person name="Mayer K.F."/>
            <person name="Olsen O.A."/>
        </authorList>
    </citation>
    <scope>NUCLEOTIDE SEQUENCE [LARGE SCALE GENOMIC DNA]</scope>
    <source>
        <strain evidence="3">cv. AL8/78</strain>
    </source>
</reference>
<evidence type="ECO:0000313" key="3">
    <source>
        <dbReference type="Proteomes" id="UP000015105"/>
    </source>
</evidence>